<dbReference type="HOGENOM" id="CLU_1991582_0_0_4"/>
<dbReference type="EMBL" id="HE681423">
    <property type="protein sequence ID" value="CCG18804.1"/>
    <property type="molecule type" value="Genomic_DNA"/>
</dbReference>
<evidence type="ECO:0000313" key="1">
    <source>
        <dbReference type="EMBL" id="CCG18804.1"/>
    </source>
</evidence>
<accession>I7JQM4</accession>
<organism evidence="1">
    <name type="scientific">Taylorella equigenitalis 14/56</name>
    <dbReference type="NCBI Taxonomy" id="1091497"/>
    <lineage>
        <taxon>Bacteria</taxon>
        <taxon>Pseudomonadati</taxon>
        <taxon>Pseudomonadota</taxon>
        <taxon>Betaproteobacteria</taxon>
        <taxon>Burkholderiales</taxon>
        <taxon>Alcaligenaceae</taxon>
        <taxon>Taylorella</taxon>
    </lineage>
</organism>
<gene>
    <name evidence="1" type="ORF">KUK_1516</name>
</gene>
<dbReference type="OrthoDB" id="1855290at2"/>
<dbReference type="AlphaFoldDB" id="I7JQM4"/>
<protein>
    <submittedName>
        <fullName evidence="1">Uncharacterized protein</fullName>
    </submittedName>
</protein>
<sequence length="125" mass="14808">MKGLNKEEFGALLKEKRPKLNINTPEAADFLLGYLFNKGVTLQVLEYYSLYSDNLVNYNHHIQASRYYLTLNQIEHAQKALKKYVLRWLPLQEIQALPMSIFEFWDLHVLLNPSFRQELFNTLCE</sequence>
<proteinExistence type="predicted"/>
<dbReference type="RefSeq" id="WP_015555764.1">
    <property type="nucleotide sequence ID" value="NC_021036.1"/>
</dbReference>
<dbReference type="KEGG" id="teg:KUK_1516"/>
<reference evidence="1" key="1">
    <citation type="journal article" date="2012" name="Vet. Microbiol.">
        <title>Comparative genomic analyses of the Taylorellae.</title>
        <authorList>
            <person name="Hauser H."/>
            <person name="Richter D.C."/>
            <person name="van Tonder A."/>
            <person name="Clark L."/>
            <person name="Preston A."/>
        </authorList>
    </citation>
    <scope>NUCLEOTIDE SEQUENCE</scope>
    <source>
        <strain evidence="1">14/56</strain>
    </source>
</reference>
<name>I7JQM4_9BURK</name>